<dbReference type="EMBL" id="FSRU01000001">
    <property type="protein sequence ID" value="SIO09249.1"/>
    <property type="molecule type" value="Genomic_DNA"/>
</dbReference>
<dbReference type="PANTHER" id="PTHR42978:SF7">
    <property type="entry name" value="METALLO-HYDROLASE RV2300C-RELATED"/>
    <property type="match status" value="1"/>
</dbReference>
<dbReference type="GO" id="GO:0046872">
    <property type="term" value="F:metal ion binding"/>
    <property type="evidence" value="ECO:0007669"/>
    <property type="project" value="UniProtKB-KW"/>
</dbReference>
<evidence type="ECO:0000256" key="2">
    <source>
        <dbReference type="ARBA" id="ARBA00007749"/>
    </source>
</evidence>
<dbReference type="SMART" id="SM00849">
    <property type="entry name" value="Lactamase_B"/>
    <property type="match status" value="1"/>
</dbReference>
<evidence type="ECO:0000313" key="7">
    <source>
        <dbReference type="EMBL" id="SIO09249.1"/>
    </source>
</evidence>
<protein>
    <submittedName>
        <fullName evidence="7">Glyoxylase, beta-lactamase superfamily II</fullName>
    </submittedName>
</protein>
<sequence length="288" mass="32259">MVSEPTPNYEVFALRYAVQHDRTARENYLFYDGHDAPMPQDYFIWAIRAGERVIVVDTGFAEDMAVKRKRTFLRTPVAALAKIGIDASSVRDVVITHMHYDHAGNLGQFPRAVFHLQDSEMEYCTGRCMCHDLLRRPFEVEDVLSAVRHLYEGRIVFHDGDAELLPGVTLHLIGGHTLGQQVVRVNTKRGQVVLASDGAHYWSNIRERKPFPLVANVALMLEGYARIDALADGPDHVIPGHDPAVLSRFPTLPDDRDIALLHELPLNRESPLGADLKPAVETSPEAVQ</sequence>
<dbReference type="SUPFAM" id="SSF56281">
    <property type="entry name" value="Metallo-hydrolase/oxidoreductase"/>
    <property type="match status" value="1"/>
</dbReference>
<evidence type="ECO:0000256" key="4">
    <source>
        <dbReference type="ARBA" id="ARBA00022801"/>
    </source>
</evidence>
<evidence type="ECO:0000256" key="3">
    <source>
        <dbReference type="ARBA" id="ARBA00022723"/>
    </source>
</evidence>
<dbReference type="InterPro" id="IPR001279">
    <property type="entry name" value="Metallo-B-lactamas"/>
</dbReference>
<dbReference type="Gene3D" id="3.60.15.10">
    <property type="entry name" value="Ribonuclease Z/Hydroxyacylglutathione hydrolase-like"/>
    <property type="match status" value="1"/>
</dbReference>
<organism evidence="7 8">
    <name type="scientific">Paraburkholderia phenazinium</name>
    <dbReference type="NCBI Taxonomy" id="60549"/>
    <lineage>
        <taxon>Bacteria</taxon>
        <taxon>Pseudomonadati</taxon>
        <taxon>Pseudomonadota</taxon>
        <taxon>Betaproteobacteria</taxon>
        <taxon>Burkholderiales</taxon>
        <taxon>Burkholderiaceae</taxon>
        <taxon>Paraburkholderia</taxon>
    </lineage>
</organism>
<dbReference type="AlphaFoldDB" id="A0A1N6GNV7"/>
<comment type="cofactor">
    <cofactor evidence="1">
        <name>Zn(2+)</name>
        <dbReference type="ChEBI" id="CHEBI:29105"/>
    </cofactor>
</comment>
<accession>A0A1N6GNV7</accession>
<keyword evidence="5" id="KW-0862">Zinc</keyword>
<gene>
    <name evidence="7" type="ORF">SAMN05444165_0881</name>
</gene>
<dbReference type="Proteomes" id="UP000185151">
    <property type="component" value="Unassembled WGS sequence"/>
</dbReference>
<comment type="similarity">
    <text evidence="2">Belongs to the metallo-beta-lactamase superfamily.</text>
</comment>
<dbReference type="RefSeq" id="WP_074294395.1">
    <property type="nucleotide sequence ID" value="NZ_FSRU01000001.1"/>
</dbReference>
<evidence type="ECO:0000259" key="6">
    <source>
        <dbReference type="SMART" id="SM00849"/>
    </source>
</evidence>
<evidence type="ECO:0000256" key="5">
    <source>
        <dbReference type="ARBA" id="ARBA00022833"/>
    </source>
</evidence>
<keyword evidence="3" id="KW-0479">Metal-binding</keyword>
<dbReference type="InterPro" id="IPR051013">
    <property type="entry name" value="MBL_superfamily_lactonases"/>
</dbReference>
<keyword evidence="4" id="KW-0378">Hydrolase</keyword>
<proteinExistence type="inferred from homology"/>
<name>A0A1N6GNV7_9BURK</name>
<evidence type="ECO:0000313" key="8">
    <source>
        <dbReference type="Proteomes" id="UP000185151"/>
    </source>
</evidence>
<reference evidence="7 8" key="1">
    <citation type="submission" date="2016-11" db="EMBL/GenBank/DDBJ databases">
        <authorList>
            <person name="Jaros S."/>
            <person name="Januszkiewicz K."/>
            <person name="Wedrychowicz H."/>
        </authorList>
    </citation>
    <scope>NUCLEOTIDE SEQUENCE [LARGE SCALE GENOMIC DNA]</scope>
    <source>
        <strain evidence="7 8">GAS95</strain>
    </source>
</reference>
<keyword evidence="8" id="KW-1185">Reference proteome</keyword>
<dbReference type="InterPro" id="IPR036866">
    <property type="entry name" value="RibonucZ/Hydroxyglut_hydro"/>
</dbReference>
<dbReference type="GO" id="GO:0016787">
    <property type="term" value="F:hydrolase activity"/>
    <property type="evidence" value="ECO:0007669"/>
    <property type="project" value="UniProtKB-KW"/>
</dbReference>
<dbReference type="Pfam" id="PF00753">
    <property type="entry name" value="Lactamase_B"/>
    <property type="match status" value="1"/>
</dbReference>
<dbReference type="PANTHER" id="PTHR42978">
    <property type="entry name" value="QUORUM-QUENCHING LACTONASE YTNP-RELATED-RELATED"/>
    <property type="match status" value="1"/>
</dbReference>
<evidence type="ECO:0000256" key="1">
    <source>
        <dbReference type="ARBA" id="ARBA00001947"/>
    </source>
</evidence>
<feature type="domain" description="Metallo-beta-lactamase" evidence="6">
    <location>
        <begin position="41"/>
        <end position="241"/>
    </location>
</feature>
<dbReference type="OrthoDB" id="5443440at2"/>
<dbReference type="CDD" id="cd07729">
    <property type="entry name" value="AHL_lactonase_MBL-fold"/>
    <property type="match status" value="1"/>
</dbReference>